<feature type="non-terminal residue" evidence="1">
    <location>
        <position position="1"/>
    </location>
</feature>
<dbReference type="EMBL" id="GEDG01036069">
    <property type="protein sequence ID" value="JAP08894.1"/>
    <property type="molecule type" value="Transcribed_RNA"/>
</dbReference>
<name>A0A0V0GLJ4_SOLCH</name>
<organism evidence="1">
    <name type="scientific">Solanum chacoense</name>
    <name type="common">Chaco potato</name>
    <dbReference type="NCBI Taxonomy" id="4108"/>
    <lineage>
        <taxon>Eukaryota</taxon>
        <taxon>Viridiplantae</taxon>
        <taxon>Streptophyta</taxon>
        <taxon>Embryophyta</taxon>
        <taxon>Tracheophyta</taxon>
        <taxon>Spermatophyta</taxon>
        <taxon>Magnoliopsida</taxon>
        <taxon>eudicotyledons</taxon>
        <taxon>Gunneridae</taxon>
        <taxon>Pentapetalae</taxon>
        <taxon>asterids</taxon>
        <taxon>lamiids</taxon>
        <taxon>Solanales</taxon>
        <taxon>Solanaceae</taxon>
        <taxon>Solanoideae</taxon>
        <taxon>Solaneae</taxon>
        <taxon>Solanum</taxon>
    </lineage>
</organism>
<evidence type="ECO:0000313" key="1">
    <source>
        <dbReference type="EMBL" id="JAP08894.1"/>
    </source>
</evidence>
<protein>
    <submittedName>
        <fullName evidence="1">Putative ovule protein</fullName>
    </submittedName>
</protein>
<sequence length="90" mass="10511">KIIRESSEFQDYDTNVSHNTVNFHYLPTSLVKMWHLGLTQPQNIAYEGGIAQVHICKLHVHSGTLTHSNILYTSCFFHLLFSKCRELFRF</sequence>
<proteinExistence type="predicted"/>
<reference evidence="1" key="1">
    <citation type="submission" date="2015-12" db="EMBL/GenBank/DDBJ databases">
        <title>Gene expression during late stages of embryo sac development: a critical building block for successful pollen-pistil interactions.</title>
        <authorList>
            <person name="Liu Y."/>
            <person name="Joly V."/>
            <person name="Sabar M."/>
            <person name="Matton D.P."/>
        </authorList>
    </citation>
    <scope>NUCLEOTIDE SEQUENCE</scope>
</reference>
<dbReference type="AlphaFoldDB" id="A0A0V0GLJ4"/>
<accession>A0A0V0GLJ4</accession>